<organism evidence="1 2">
    <name type="scientific">Streptomyces beijiangensis</name>
    <dbReference type="NCBI Taxonomy" id="163361"/>
    <lineage>
        <taxon>Bacteria</taxon>
        <taxon>Bacillati</taxon>
        <taxon>Actinomycetota</taxon>
        <taxon>Actinomycetes</taxon>
        <taxon>Kitasatosporales</taxon>
        <taxon>Streptomycetaceae</taxon>
        <taxon>Streptomyces</taxon>
    </lineage>
</organism>
<comment type="caution">
    <text evidence="1">The sequence shown here is derived from an EMBL/GenBank/DDBJ whole genome shotgun (WGS) entry which is preliminary data.</text>
</comment>
<dbReference type="InterPro" id="IPR015424">
    <property type="entry name" value="PyrdxlP-dep_Trfase"/>
</dbReference>
<proteinExistence type="predicted"/>
<dbReference type="AlphaFoldDB" id="A0A939JNE5"/>
<protein>
    <submittedName>
        <fullName evidence="1">Aspartate aminotransferase</fullName>
    </submittedName>
</protein>
<name>A0A939JNE5_9ACTN</name>
<evidence type="ECO:0000313" key="1">
    <source>
        <dbReference type="EMBL" id="MBO0517744.1"/>
    </source>
</evidence>
<gene>
    <name evidence="1" type="ORF">J0695_39260</name>
</gene>
<feature type="non-terminal residue" evidence="1">
    <location>
        <position position="1"/>
    </location>
</feature>
<dbReference type="Gene3D" id="3.90.1150.10">
    <property type="entry name" value="Aspartate Aminotransferase, domain 1"/>
    <property type="match status" value="1"/>
</dbReference>
<sequence length="48" mass="5021">AASSVEVAVVPGEAFGTPGYLRLSYALGDEDLIEGVSRLQKLLGEARD</sequence>
<dbReference type="Proteomes" id="UP000664167">
    <property type="component" value="Unassembled WGS sequence"/>
</dbReference>
<accession>A0A939JNE5</accession>
<dbReference type="GO" id="GO:0008483">
    <property type="term" value="F:transaminase activity"/>
    <property type="evidence" value="ECO:0007669"/>
    <property type="project" value="UniProtKB-KW"/>
</dbReference>
<dbReference type="SUPFAM" id="SSF53383">
    <property type="entry name" value="PLP-dependent transferases"/>
    <property type="match status" value="1"/>
</dbReference>
<reference evidence="1" key="1">
    <citation type="submission" date="2021-03" db="EMBL/GenBank/DDBJ databases">
        <title>Streptomyces poriferae sp. nov., a novel marine sponge-derived Actinobacteria species with anti-MRSA activity.</title>
        <authorList>
            <person name="Sandoval-Powers M."/>
            <person name="Kralova S."/>
            <person name="Nguyen G.-S."/>
            <person name="Fawwal D."/>
            <person name="Degnes K."/>
            <person name="Klinkenberg G."/>
            <person name="Sletta H."/>
            <person name="Wentzel A."/>
            <person name="Liles M.R."/>
        </authorList>
    </citation>
    <scope>NUCLEOTIDE SEQUENCE</scope>
    <source>
        <strain evidence="1">DSM 41794</strain>
    </source>
</reference>
<dbReference type="EMBL" id="JAFLRJ010000817">
    <property type="protein sequence ID" value="MBO0517744.1"/>
    <property type="molecule type" value="Genomic_DNA"/>
</dbReference>
<keyword evidence="1" id="KW-0808">Transferase</keyword>
<evidence type="ECO:0000313" key="2">
    <source>
        <dbReference type="Proteomes" id="UP000664167"/>
    </source>
</evidence>
<keyword evidence="2" id="KW-1185">Reference proteome</keyword>
<dbReference type="InterPro" id="IPR015422">
    <property type="entry name" value="PyrdxlP-dep_Trfase_small"/>
</dbReference>
<keyword evidence="1" id="KW-0032">Aminotransferase</keyword>